<evidence type="ECO:0000259" key="2">
    <source>
        <dbReference type="SMART" id="SM00278"/>
    </source>
</evidence>
<dbReference type="Pfam" id="PF10531">
    <property type="entry name" value="SLBB"/>
    <property type="match status" value="1"/>
</dbReference>
<comment type="caution">
    <text evidence="3">The sequence shown here is derived from an EMBL/GenBank/DDBJ whole genome shotgun (WGS) entry which is preliminary data.</text>
</comment>
<keyword evidence="4" id="KW-1185">Reference proteome</keyword>
<feature type="compositionally biased region" description="Low complexity" evidence="1">
    <location>
        <begin position="30"/>
        <end position="44"/>
    </location>
</feature>
<dbReference type="Pfam" id="PF12836">
    <property type="entry name" value="HHH_3"/>
    <property type="match status" value="1"/>
</dbReference>
<dbReference type="EMBL" id="JAUCGQ010000001">
    <property type="protein sequence ID" value="MDM7853797.1"/>
    <property type="molecule type" value="Genomic_DNA"/>
</dbReference>
<evidence type="ECO:0000313" key="4">
    <source>
        <dbReference type="Proteomes" id="UP001529338"/>
    </source>
</evidence>
<dbReference type="Proteomes" id="UP001529338">
    <property type="component" value="Unassembled WGS sequence"/>
</dbReference>
<dbReference type="RefSeq" id="WP_289453313.1">
    <property type="nucleotide sequence ID" value="NZ_JAUCGQ010000001.1"/>
</dbReference>
<accession>A0ABT7SC85</accession>
<protein>
    <submittedName>
        <fullName evidence="3">Helix-hairpin-helix domain-containing protein</fullName>
    </submittedName>
</protein>
<reference evidence="3 4" key="1">
    <citation type="submission" date="2023-06" db="EMBL/GenBank/DDBJ databases">
        <title>Cellulomonas sp. MW4 Whole genome sequence.</title>
        <authorList>
            <person name="Park S."/>
        </authorList>
    </citation>
    <scope>NUCLEOTIDE SEQUENCE [LARGE SCALE GENOMIC DNA]</scope>
    <source>
        <strain evidence="3 4">MW4</strain>
    </source>
</reference>
<feature type="domain" description="Helix-hairpin-helix DNA-binding motif class 1" evidence="2">
    <location>
        <begin position="321"/>
        <end position="340"/>
    </location>
</feature>
<organism evidence="3 4">
    <name type="scientific">Cellulomonas alba</name>
    <dbReference type="NCBI Taxonomy" id="3053467"/>
    <lineage>
        <taxon>Bacteria</taxon>
        <taxon>Bacillati</taxon>
        <taxon>Actinomycetota</taxon>
        <taxon>Actinomycetes</taxon>
        <taxon>Micrococcales</taxon>
        <taxon>Cellulomonadaceae</taxon>
        <taxon>Cellulomonas</taxon>
    </lineage>
</organism>
<dbReference type="InterPro" id="IPR051675">
    <property type="entry name" value="Endo/Exo/Phosphatase_dom_1"/>
</dbReference>
<dbReference type="PANTHER" id="PTHR21180:SF32">
    <property type="entry name" value="ENDONUCLEASE_EXONUCLEASE_PHOSPHATASE FAMILY DOMAIN-CONTAINING PROTEIN 1"/>
    <property type="match status" value="1"/>
</dbReference>
<proteinExistence type="predicted"/>
<sequence>MRRRDRELAARRLAAAAAGARPGLRRLEDAPPAAVADVPSPAWARAAPTSSEARAPSSSGPATGGWIPERATRASAEPSGDVVPGAAGPLASATTPPAVEAPRSPAEPLAPAAAVRTLDALRHAADLYGGAGTAPDAASRPPDVPDRTSHPHATRWAVSPRAAAVGAVAIALVGGAVALHATTSSPGDPVDLPTPGAAATSAPTAAAEVVVDVVGEVAGPGVVRLPAGSRVVDAVAAAGGATRRAQLASLNLARVLVDGEQIVVPRRGAPPPAARATTAADALVDVNTADVAALDALPGIGPVLAQRIVDERAKHPFSSVDELADVPGIGPSLLARLRPLVRT</sequence>
<evidence type="ECO:0000256" key="1">
    <source>
        <dbReference type="SAM" id="MobiDB-lite"/>
    </source>
</evidence>
<dbReference type="PANTHER" id="PTHR21180">
    <property type="entry name" value="ENDONUCLEASE/EXONUCLEASE/PHOSPHATASE FAMILY DOMAIN-CONTAINING PROTEIN 1"/>
    <property type="match status" value="1"/>
</dbReference>
<feature type="region of interest" description="Disordered" evidence="1">
    <location>
        <begin position="129"/>
        <end position="152"/>
    </location>
</feature>
<dbReference type="Gene3D" id="1.10.150.320">
    <property type="entry name" value="Photosystem II 12 kDa extrinsic protein"/>
    <property type="match status" value="1"/>
</dbReference>
<dbReference type="Gene3D" id="3.10.560.10">
    <property type="entry name" value="Outer membrane lipoprotein wza domain like"/>
    <property type="match status" value="1"/>
</dbReference>
<dbReference type="InterPro" id="IPR019554">
    <property type="entry name" value="Soluble_ligand-bd"/>
</dbReference>
<feature type="domain" description="Helix-hairpin-helix DNA-binding motif class 1" evidence="2">
    <location>
        <begin position="292"/>
        <end position="311"/>
    </location>
</feature>
<dbReference type="SMART" id="SM00278">
    <property type="entry name" value="HhH1"/>
    <property type="match status" value="2"/>
</dbReference>
<evidence type="ECO:0000313" key="3">
    <source>
        <dbReference type="EMBL" id="MDM7853797.1"/>
    </source>
</evidence>
<dbReference type="InterPro" id="IPR003583">
    <property type="entry name" value="Hlx-hairpin-Hlx_DNA-bd_motif"/>
</dbReference>
<feature type="compositionally biased region" description="Polar residues" evidence="1">
    <location>
        <begin position="48"/>
        <end position="61"/>
    </location>
</feature>
<dbReference type="SUPFAM" id="SSF47781">
    <property type="entry name" value="RuvA domain 2-like"/>
    <property type="match status" value="1"/>
</dbReference>
<dbReference type="InterPro" id="IPR010994">
    <property type="entry name" value="RuvA_2-like"/>
</dbReference>
<name>A0ABT7SC85_9CELL</name>
<feature type="region of interest" description="Disordered" evidence="1">
    <location>
        <begin position="15"/>
        <end position="105"/>
    </location>
</feature>
<gene>
    <name evidence="3" type="ORF">QRT04_02540</name>
</gene>